<protein>
    <recommendedName>
        <fullName evidence="3">Zinc-binding domain-containing protein</fullName>
    </recommendedName>
</protein>
<name>A0A1F6BS35_9BACT</name>
<evidence type="ECO:0000313" key="2">
    <source>
        <dbReference type="Proteomes" id="UP000179324"/>
    </source>
</evidence>
<dbReference type="Proteomes" id="UP000179324">
    <property type="component" value="Unassembled WGS sequence"/>
</dbReference>
<evidence type="ECO:0008006" key="3">
    <source>
        <dbReference type="Google" id="ProtNLM"/>
    </source>
</evidence>
<dbReference type="AlphaFoldDB" id="A0A1F6BS35"/>
<reference evidence="1 2" key="1">
    <citation type="journal article" date="2016" name="Nat. Commun.">
        <title>Thousands of microbial genomes shed light on interconnected biogeochemical processes in an aquifer system.</title>
        <authorList>
            <person name="Anantharaman K."/>
            <person name="Brown C.T."/>
            <person name="Hug L.A."/>
            <person name="Sharon I."/>
            <person name="Castelle C.J."/>
            <person name="Probst A.J."/>
            <person name="Thomas B.C."/>
            <person name="Singh A."/>
            <person name="Wilkins M.J."/>
            <person name="Karaoz U."/>
            <person name="Brodie E.L."/>
            <person name="Williams K.H."/>
            <person name="Hubbard S.S."/>
            <person name="Banfield J.F."/>
        </authorList>
    </citation>
    <scope>NUCLEOTIDE SEQUENCE [LARGE SCALE GENOMIC DNA]</scope>
</reference>
<organism evidence="1 2">
    <name type="scientific">Candidatus Jorgensenbacteria bacterium GWC1_48_12</name>
    <dbReference type="NCBI Taxonomy" id="1798469"/>
    <lineage>
        <taxon>Bacteria</taxon>
        <taxon>Candidatus Joergenseniibacteriota</taxon>
    </lineage>
</organism>
<dbReference type="EMBL" id="MFKI01000003">
    <property type="protein sequence ID" value="OGG39638.1"/>
    <property type="molecule type" value="Genomic_DNA"/>
</dbReference>
<accession>A0A1F6BS35</accession>
<gene>
    <name evidence="1" type="ORF">A2127_01825</name>
</gene>
<evidence type="ECO:0000313" key="1">
    <source>
        <dbReference type="EMBL" id="OGG39638.1"/>
    </source>
</evidence>
<proteinExistence type="predicted"/>
<sequence length="572" mass="66861">MDSVFSTCQNCKNQFTIEPDDFAFYKKMEVPPPTFCPDCRLQRRLARRNEYSFHKRKCDLCGKDIISMYPKKTGFPVYCRGCWYSDRWDGPDYGKDYDFSRSFFEQFKELQGRVPRVALQVDNCVNCEYANQIANCKNCYLISSGSDNEDSMYSFRILNSKSVLDGFIILRGEDCYESIEILESSYLKFSENCAGSTGLSFCFDARGSQDCFMASNIWNRKHVFRNEKCTKEEYWEKMKSIDTGSHENVVAYLKEFSEMRRRALHKYAYTKNVKNAVGNTLSYSKDCYRCFNGADLENCRYCLFVNEAKDSMDINNGCCVMEMNYEVSTMGVKASNIKLSSEAWPEVRNLTYCDTCRNGSHDLFGCVGMRKKEYCILNKQYSKEEYEELVPRIIKQMEEVSYTDKKGRRYVYGEFFPAELSPFPYNETPAYDYFPLSKEDAIDQGYIWADVESSSHQITVLPENLPDHINEVDDSILKEIIGCGHKGECRDRCTSAFRIVSDELQFYRRMNLPLPRLCPNCRYYARFRTRNPIQLWHRQCMNPGCPNEFETSYSPEREETVYCESCYNAEVV</sequence>
<comment type="caution">
    <text evidence="1">The sequence shown here is derived from an EMBL/GenBank/DDBJ whole genome shotgun (WGS) entry which is preliminary data.</text>
</comment>